<evidence type="ECO:0000256" key="2">
    <source>
        <dbReference type="ARBA" id="ARBA00009525"/>
    </source>
</evidence>
<dbReference type="Proteomes" id="UP000019149">
    <property type="component" value="Unassembled WGS sequence"/>
</dbReference>
<keyword evidence="5" id="KW-0539">Nucleus</keyword>
<keyword evidence="12" id="KW-1185">Reference proteome</keyword>
<dbReference type="Pfam" id="PF10403">
    <property type="entry name" value="BHD_1"/>
    <property type="match status" value="1"/>
</dbReference>
<evidence type="ECO:0000256" key="7">
    <source>
        <dbReference type="SAM" id="MobiDB-lite"/>
    </source>
</evidence>
<dbReference type="SMART" id="SM01030">
    <property type="entry name" value="BHD_1"/>
    <property type="match status" value="1"/>
</dbReference>
<evidence type="ECO:0000256" key="1">
    <source>
        <dbReference type="ARBA" id="ARBA00004123"/>
    </source>
</evidence>
<dbReference type="Gene3D" id="2.20.20.110">
    <property type="entry name" value="Rad4, beta-hairpin domain BHD1"/>
    <property type="match status" value="1"/>
</dbReference>
<comment type="similarity">
    <text evidence="2">Belongs to the XPC family.</text>
</comment>
<evidence type="ECO:0000259" key="9">
    <source>
        <dbReference type="SMART" id="SM01031"/>
    </source>
</evidence>
<dbReference type="GO" id="GO:0071942">
    <property type="term" value="C:XPC complex"/>
    <property type="evidence" value="ECO:0007669"/>
    <property type="project" value="TreeGrafter"/>
</dbReference>
<dbReference type="GeneID" id="36337690"/>
<dbReference type="GO" id="GO:0003697">
    <property type="term" value="F:single-stranded DNA binding"/>
    <property type="evidence" value="ECO:0007669"/>
    <property type="project" value="TreeGrafter"/>
</dbReference>
<dbReference type="Gene3D" id="3.30.70.2460">
    <property type="entry name" value="Rad4, beta-hairpin domain BHD3"/>
    <property type="match status" value="1"/>
</dbReference>
<feature type="domain" description="Rad4 beta-hairpin" evidence="8">
    <location>
        <begin position="1005"/>
        <end position="1065"/>
    </location>
</feature>
<evidence type="ECO:0000256" key="4">
    <source>
        <dbReference type="ARBA" id="ARBA00023204"/>
    </source>
</evidence>
<dbReference type="InterPro" id="IPR038765">
    <property type="entry name" value="Papain-like_cys_pep_sf"/>
</dbReference>
<dbReference type="InterPro" id="IPR004583">
    <property type="entry name" value="DNA_repair_Rad4"/>
</dbReference>
<protein>
    <submittedName>
        <fullName evidence="11">DNA repair protein complementing XP-C cells</fullName>
    </submittedName>
</protein>
<dbReference type="GO" id="GO:0005737">
    <property type="term" value="C:cytoplasm"/>
    <property type="evidence" value="ECO:0007669"/>
    <property type="project" value="TreeGrafter"/>
</dbReference>
<dbReference type="SMART" id="SM01032">
    <property type="entry name" value="BHD_3"/>
    <property type="match status" value="1"/>
</dbReference>
<evidence type="ECO:0000313" key="12">
    <source>
        <dbReference type="Proteomes" id="UP000019149"/>
    </source>
</evidence>
<dbReference type="Gene3D" id="3.90.260.10">
    <property type="entry name" value="Transglutaminase-like"/>
    <property type="match status" value="1"/>
</dbReference>
<feature type="region of interest" description="Disordered" evidence="7">
    <location>
        <begin position="259"/>
        <end position="283"/>
    </location>
</feature>
<feature type="domain" description="Rad4 beta-hairpin" evidence="9">
    <location>
        <begin position="1067"/>
        <end position="1125"/>
    </location>
</feature>
<feature type="compositionally biased region" description="Acidic residues" evidence="7">
    <location>
        <begin position="641"/>
        <end position="651"/>
    </location>
</feature>
<evidence type="ECO:0000256" key="6">
    <source>
        <dbReference type="SAM" id="Coils"/>
    </source>
</evidence>
<dbReference type="STRING" id="6210.W6UR75"/>
<evidence type="ECO:0000313" key="11">
    <source>
        <dbReference type="EMBL" id="EUB63171.1"/>
    </source>
</evidence>
<keyword evidence="6" id="KW-0175">Coiled coil</keyword>
<dbReference type="Pfam" id="PF10404">
    <property type="entry name" value="BHD_2"/>
    <property type="match status" value="1"/>
</dbReference>
<dbReference type="InterPro" id="IPR042488">
    <property type="entry name" value="Rad4_BHD3_sf"/>
</dbReference>
<dbReference type="KEGG" id="egl:EGR_01975"/>
<feature type="compositionally biased region" description="Polar residues" evidence="7">
    <location>
        <begin position="558"/>
        <end position="580"/>
    </location>
</feature>
<dbReference type="CTD" id="36337690"/>
<feature type="compositionally biased region" description="Basic residues" evidence="7">
    <location>
        <begin position="1305"/>
        <end position="1330"/>
    </location>
</feature>
<feature type="region of interest" description="Disordered" evidence="7">
    <location>
        <begin position="1302"/>
        <end position="1360"/>
    </location>
</feature>
<feature type="region of interest" description="Disordered" evidence="7">
    <location>
        <begin position="641"/>
        <end position="662"/>
    </location>
</feature>
<dbReference type="SUPFAM" id="SSF54001">
    <property type="entry name" value="Cysteine proteinases"/>
    <property type="match status" value="1"/>
</dbReference>
<gene>
    <name evidence="11" type="ORF">EGR_01975</name>
</gene>
<dbReference type="OrthoDB" id="300780at2759"/>
<dbReference type="InterPro" id="IPR018328">
    <property type="entry name" value="Rad4_beta-hairpin_dom3"/>
</dbReference>
<feature type="region of interest" description="Disordered" evidence="7">
    <location>
        <begin position="17"/>
        <end position="67"/>
    </location>
</feature>
<sequence length="1360" mass="152042">MEDPPLCQYPWQVKQVEAQSERQVSEPTMEVEAATGSASVQPETSVEKPLDDATVPTEGPSDSASNDDLEVLERSLIAMERVRSLSLILHHCWSSFPLPTTDLERMLTSLEAHKVDYSVMVEVQAENVRLQEEVAQLSEETQFLRRELETVRKAHAAELETINLANEEKLTEQSKELTEMMDKEQANFAAQRDAWNEERASLLIDHANELASMVKSKEQKMTEEEPDFRTEILRQNQAREQVAQLQSRIEQLLTASTMVKTSTRTSRERARGNSGKTPIAMPTPPPQLQWPLQQQEAENVLHKSPPRVPRKVMLYPSLNRNCDGVDLHRWILDLHPAMSAHWNHQAAGSFTRIPAQSEEVFGNTGSGQKRGYGETVQVPPPKPPVGAAAQLPARKSLKVAAVPPVLVMAEEPHPLLGSPAKLKGKAGECLELPHSKWGKATDLLNQRPLEASFFQLPPADALNANFMTSDDWFDYGDEQSQNGIQGQVADVSQALPPPLPSISPMPLHQQQQQVGFVMPSLRTRRRVYKSQYFEKLSDSDAAVSSGDEFTPPLKLKSTPRSKTASGRNKSQSKTEPSNAASPIISDIKGKPLSRSNGKKKDNTEEDLTVTKLFRKFSRRSKKVKVEEAPKEVVKVEEFLTDSEPSDADGWEDVSNPPSDAEAKQAASAHKEFEFLSQLIQKPENEVTKVEDEGPLEISVSTLPRGRSSCRDPKALAALALARQIRERARTLHIFYVLEFLTFGRFANKACDDATIRALALSLIVIPKSWDLAALQSLVHTFASLNHNGPKIKNPDIREAIQTRLQVGSTSAVDCALLMVAALRACGLDTRLVLAFAPPSLKPGTNTTARGLKKLKPLGPSSRTSKIISSESEDEKQRLSSKYFFFGEVYLPSDEVWYSIDFSPPTGRVMADVSFHFTNFPYVVGFHSTHCSYLGRTPIDLAPRYDPTWMSMSRDHRIPDPLWKKLLTTLRGHCDGDVVDLRAKDVGGMEEMRDAAGMERIFDYLRSLPLPVKVQNFKGHPLYALRRHLLKFEVIYPPDAPVVGFLKVGGKASEVTEPVYPRECVHICHTRESWLKEAKTIRLGEKPAKEVKAMMTMKRKLLQETNGPTPMVELFGPWQVEDYVPPVAENGVVPRNEHGNVELFKPCMLPIGCVHIRLPGIQHIAKRLEIDAAPAMVGWTFHKAGWAHPEYDGFVVCREVVPILVDAWREERMSAAVAAAVDRTERALSNWKRLTRNLLLWQRIEAGFQLAKATVHAAPSPMSTGEAKKSSSSKPTLSDPPWQTLATAKPVFPRLLDVSDLVKAVPNHKPKLKSKRSARKPPLKKRRRRRQPSTSEDEEEDDDEEEEEEEGEESFTSPDSD</sequence>
<dbReference type="SMART" id="SM01031">
    <property type="entry name" value="BHD_2"/>
    <property type="match status" value="1"/>
</dbReference>
<reference evidence="11 12" key="1">
    <citation type="journal article" date="2013" name="Nat. Genet.">
        <title>The genome of the hydatid tapeworm Echinococcus granulosus.</title>
        <authorList>
            <person name="Zheng H."/>
            <person name="Zhang W."/>
            <person name="Zhang L."/>
            <person name="Zhang Z."/>
            <person name="Li J."/>
            <person name="Lu G."/>
            <person name="Zhu Y."/>
            <person name="Wang Y."/>
            <person name="Huang Y."/>
            <person name="Liu J."/>
            <person name="Kang H."/>
            <person name="Chen J."/>
            <person name="Wang L."/>
            <person name="Chen A."/>
            <person name="Yu S."/>
            <person name="Gao Z."/>
            <person name="Jin L."/>
            <person name="Gu W."/>
            <person name="Wang Z."/>
            <person name="Zhao L."/>
            <person name="Shi B."/>
            <person name="Wen H."/>
            <person name="Lin R."/>
            <person name="Jones M.K."/>
            <person name="Brejova B."/>
            <person name="Vinar T."/>
            <person name="Zhao G."/>
            <person name="McManus D.P."/>
            <person name="Chen Z."/>
            <person name="Zhou Y."/>
            <person name="Wang S."/>
        </authorList>
    </citation>
    <scope>NUCLEOTIDE SEQUENCE [LARGE SCALE GENOMIC DNA]</scope>
</reference>
<dbReference type="Pfam" id="PF10405">
    <property type="entry name" value="BHD_3"/>
    <property type="match status" value="1"/>
</dbReference>
<comment type="subcellular location">
    <subcellularLocation>
        <location evidence="1">Nucleus</location>
    </subcellularLocation>
</comment>
<feature type="compositionally biased region" description="Acidic residues" evidence="7">
    <location>
        <begin position="1334"/>
        <end position="1352"/>
    </location>
</feature>
<dbReference type="PANTHER" id="PTHR12135:SF0">
    <property type="entry name" value="DNA REPAIR PROTEIN COMPLEMENTING XP-C CELLS"/>
    <property type="match status" value="1"/>
</dbReference>
<feature type="region of interest" description="Disordered" evidence="7">
    <location>
        <begin position="1256"/>
        <end position="1283"/>
    </location>
</feature>
<name>W6UR75_ECHGR</name>
<dbReference type="GO" id="GO:0000111">
    <property type="term" value="C:nucleotide-excision repair factor 2 complex"/>
    <property type="evidence" value="ECO:0007669"/>
    <property type="project" value="TreeGrafter"/>
</dbReference>
<dbReference type="InterPro" id="IPR036985">
    <property type="entry name" value="Transglutaminase-like_sf"/>
</dbReference>
<evidence type="ECO:0000256" key="3">
    <source>
        <dbReference type="ARBA" id="ARBA00022763"/>
    </source>
</evidence>
<keyword evidence="3" id="KW-0227">DNA damage</keyword>
<dbReference type="FunFam" id="3.30.70.2460:FF:000001">
    <property type="entry name" value="DNA repair protein Rad4 family"/>
    <property type="match status" value="1"/>
</dbReference>
<dbReference type="InterPro" id="IPR018326">
    <property type="entry name" value="Rad4_beta-hairpin_dom1"/>
</dbReference>
<evidence type="ECO:0000259" key="8">
    <source>
        <dbReference type="SMART" id="SM01030"/>
    </source>
</evidence>
<dbReference type="OMA" id="GRFANKA"/>
<accession>W6UR75</accession>
<keyword evidence="4" id="KW-0234">DNA repair</keyword>
<evidence type="ECO:0000256" key="5">
    <source>
        <dbReference type="ARBA" id="ARBA00023242"/>
    </source>
</evidence>
<feature type="domain" description="Rad4 beta-hairpin" evidence="10">
    <location>
        <begin position="1132"/>
        <end position="1207"/>
    </location>
</feature>
<dbReference type="EMBL" id="APAU02000008">
    <property type="protein sequence ID" value="EUB63171.1"/>
    <property type="molecule type" value="Genomic_DNA"/>
</dbReference>
<dbReference type="PANTHER" id="PTHR12135">
    <property type="entry name" value="DNA REPAIR PROTEIN XP-C / RAD4"/>
    <property type="match status" value="1"/>
</dbReference>
<dbReference type="GO" id="GO:0006289">
    <property type="term" value="P:nucleotide-excision repair"/>
    <property type="evidence" value="ECO:0007669"/>
    <property type="project" value="InterPro"/>
</dbReference>
<feature type="compositionally biased region" description="Low complexity" evidence="7">
    <location>
        <begin position="860"/>
        <end position="869"/>
    </location>
</feature>
<dbReference type="InterPro" id="IPR018327">
    <property type="entry name" value="BHD_2"/>
</dbReference>
<dbReference type="GO" id="GO:0003684">
    <property type="term" value="F:damaged DNA binding"/>
    <property type="evidence" value="ECO:0007669"/>
    <property type="project" value="InterPro"/>
</dbReference>
<feature type="region of interest" description="Disordered" evidence="7">
    <location>
        <begin position="540"/>
        <end position="603"/>
    </location>
</feature>
<dbReference type="GO" id="GO:0006298">
    <property type="term" value="P:mismatch repair"/>
    <property type="evidence" value="ECO:0007669"/>
    <property type="project" value="TreeGrafter"/>
</dbReference>
<feature type="region of interest" description="Disordered" evidence="7">
    <location>
        <begin position="847"/>
        <end position="870"/>
    </location>
</feature>
<evidence type="ECO:0000259" key="10">
    <source>
        <dbReference type="SMART" id="SM01032"/>
    </source>
</evidence>
<comment type="caution">
    <text evidence="11">The sequence shown here is derived from an EMBL/GenBank/DDBJ whole genome shotgun (WGS) entry which is preliminary data.</text>
</comment>
<dbReference type="RefSeq" id="XP_024354367.1">
    <property type="nucleotide sequence ID" value="XM_024491224.1"/>
</dbReference>
<organism evidence="11 12">
    <name type="scientific">Echinococcus granulosus</name>
    <name type="common">Hydatid tapeworm</name>
    <dbReference type="NCBI Taxonomy" id="6210"/>
    <lineage>
        <taxon>Eukaryota</taxon>
        <taxon>Metazoa</taxon>
        <taxon>Spiralia</taxon>
        <taxon>Lophotrochozoa</taxon>
        <taxon>Platyhelminthes</taxon>
        <taxon>Cestoda</taxon>
        <taxon>Eucestoda</taxon>
        <taxon>Cyclophyllidea</taxon>
        <taxon>Taeniidae</taxon>
        <taxon>Echinococcus</taxon>
        <taxon>Echinococcus granulosus group</taxon>
    </lineage>
</organism>
<feature type="coiled-coil region" evidence="6">
    <location>
        <begin position="120"/>
        <end position="187"/>
    </location>
</feature>
<proteinExistence type="inferred from homology"/>